<keyword evidence="2" id="KW-1185">Reference proteome</keyword>
<dbReference type="EMBL" id="NOWF01000001">
    <property type="protein sequence ID" value="OYD09525.1"/>
    <property type="molecule type" value="Genomic_DNA"/>
</dbReference>
<evidence type="ECO:0000313" key="2">
    <source>
        <dbReference type="Proteomes" id="UP000215459"/>
    </source>
</evidence>
<dbReference type="InterPro" id="IPR032466">
    <property type="entry name" value="Metal_Hydrolase"/>
</dbReference>
<dbReference type="Gene3D" id="3.20.20.140">
    <property type="entry name" value="Metal-dependent hydrolases"/>
    <property type="match status" value="1"/>
</dbReference>
<sequence length="337" mass="38244">MKDCDETCLSRIDRFSFMSGRRSRMKWMDGHCDVLYKMWKSESPISFYECNESLDVTYPAAHSSGVGIQVFAVFVPPEVPRSQFLHAALKQVDLFHERILLHGKKVVPLLSREDLIRLKSSGRMGALLSLEGADPLQGDTAHLRLLYRLGMRQVGLTWNHANEVADGIEEERNGGLTRFGRSLVKEMKRLNMVLDVSHLSVRGFWEVIEEDLPVIASHSNCRAVCSHVRNLGDEQIRALIRREGLIGVTFVPKFVHDDPDQASIEGVLRHIDHICALGGEKCIAFGSDFDGIDQKVPGLEDTGALDGFREILLQRYPEPLVRRWTVENGFQFYFKHL</sequence>
<dbReference type="Proteomes" id="UP000215459">
    <property type="component" value="Unassembled WGS sequence"/>
</dbReference>
<dbReference type="OrthoDB" id="9804920at2"/>
<gene>
    <name evidence="1" type="ORF">CHM34_00455</name>
</gene>
<dbReference type="InterPro" id="IPR000180">
    <property type="entry name" value="Dipep_AS"/>
</dbReference>
<dbReference type="PROSITE" id="PS00869">
    <property type="entry name" value="RENAL_DIPEPTIDASE_1"/>
    <property type="match status" value="1"/>
</dbReference>
<dbReference type="SUPFAM" id="SSF51556">
    <property type="entry name" value="Metallo-dependent hydrolases"/>
    <property type="match status" value="1"/>
</dbReference>
<dbReference type="PANTHER" id="PTHR10443">
    <property type="entry name" value="MICROSOMAL DIPEPTIDASE"/>
    <property type="match status" value="1"/>
</dbReference>
<protein>
    <recommendedName>
        <fullName evidence="3">Membrane dipeptidase</fullName>
    </recommendedName>
</protein>
<dbReference type="CDD" id="cd01301">
    <property type="entry name" value="rDP_like"/>
    <property type="match status" value="1"/>
</dbReference>
<dbReference type="PANTHER" id="PTHR10443:SF12">
    <property type="entry name" value="DIPEPTIDASE"/>
    <property type="match status" value="1"/>
</dbReference>
<dbReference type="PROSITE" id="PS51365">
    <property type="entry name" value="RENAL_DIPEPTIDASE_2"/>
    <property type="match status" value="1"/>
</dbReference>
<evidence type="ECO:0008006" key="3">
    <source>
        <dbReference type="Google" id="ProtNLM"/>
    </source>
</evidence>
<dbReference type="GO" id="GO:0070573">
    <property type="term" value="F:metallodipeptidase activity"/>
    <property type="evidence" value="ECO:0007669"/>
    <property type="project" value="InterPro"/>
</dbReference>
<reference evidence="1 2" key="1">
    <citation type="submission" date="2017-07" db="EMBL/GenBank/DDBJ databases">
        <title>The genome sequence of Paludifilum halophilum highlights mechanisms for microbial adaptation to high salt environemnts.</title>
        <authorList>
            <person name="Belbahri L."/>
        </authorList>
    </citation>
    <scope>NUCLEOTIDE SEQUENCE [LARGE SCALE GENOMIC DNA]</scope>
    <source>
        <strain evidence="1 2">DSM 102817</strain>
    </source>
</reference>
<dbReference type="InterPro" id="IPR008257">
    <property type="entry name" value="Pept_M19"/>
</dbReference>
<dbReference type="Pfam" id="PF01244">
    <property type="entry name" value="Peptidase_M19"/>
    <property type="match status" value="1"/>
</dbReference>
<accession>A0A235BD72</accession>
<name>A0A235BD72_9BACL</name>
<proteinExistence type="predicted"/>
<evidence type="ECO:0000313" key="1">
    <source>
        <dbReference type="EMBL" id="OYD09525.1"/>
    </source>
</evidence>
<comment type="caution">
    <text evidence="1">The sequence shown here is derived from an EMBL/GenBank/DDBJ whole genome shotgun (WGS) entry which is preliminary data.</text>
</comment>
<organism evidence="1 2">
    <name type="scientific">Paludifilum halophilum</name>
    <dbReference type="NCBI Taxonomy" id="1642702"/>
    <lineage>
        <taxon>Bacteria</taxon>
        <taxon>Bacillati</taxon>
        <taxon>Bacillota</taxon>
        <taxon>Bacilli</taxon>
        <taxon>Bacillales</taxon>
        <taxon>Thermoactinomycetaceae</taxon>
        <taxon>Paludifilum</taxon>
    </lineage>
</organism>
<dbReference type="GO" id="GO:0006508">
    <property type="term" value="P:proteolysis"/>
    <property type="evidence" value="ECO:0007669"/>
    <property type="project" value="InterPro"/>
</dbReference>
<dbReference type="AlphaFoldDB" id="A0A235BD72"/>